<dbReference type="GO" id="GO:0010181">
    <property type="term" value="F:FMN binding"/>
    <property type="evidence" value="ECO:0007669"/>
    <property type="project" value="InterPro"/>
</dbReference>
<evidence type="ECO:0000259" key="2">
    <source>
        <dbReference type="SMART" id="SM00903"/>
    </source>
</evidence>
<dbReference type="EMBL" id="FNIE01000003">
    <property type="protein sequence ID" value="SDN17278.1"/>
    <property type="molecule type" value="Genomic_DNA"/>
</dbReference>
<dbReference type="Pfam" id="PF01613">
    <property type="entry name" value="Flavin_Reduct"/>
    <property type="match status" value="1"/>
</dbReference>
<protein>
    <submittedName>
        <fullName evidence="3">NADH-FMN oxidoreductase RutF, flavin reductase (DIM6/NTAB) family</fullName>
    </submittedName>
</protein>
<dbReference type="Gene3D" id="2.30.110.10">
    <property type="entry name" value="Electron Transport, Fmn-binding Protein, Chain A"/>
    <property type="match status" value="1"/>
</dbReference>
<evidence type="ECO:0000256" key="1">
    <source>
        <dbReference type="ARBA" id="ARBA00023002"/>
    </source>
</evidence>
<dbReference type="STRING" id="310781.SAMN05216259_10344"/>
<dbReference type="Proteomes" id="UP000199341">
    <property type="component" value="Unassembled WGS sequence"/>
</dbReference>
<dbReference type="GO" id="GO:0042602">
    <property type="term" value="F:riboflavin reductase (NADPH) activity"/>
    <property type="evidence" value="ECO:0007669"/>
    <property type="project" value="TreeGrafter"/>
</dbReference>
<reference evidence="3 4" key="1">
    <citation type="submission" date="2016-10" db="EMBL/GenBank/DDBJ databases">
        <authorList>
            <person name="de Groot N.N."/>
        </authorList>
    </citation>
    <scope>NUCLEOTIDE SEQUENCE [LARGE SCALE GENOMIC DNA]</scope>
    <source>
        <strain evidence="3 4">CGMCC 4.2022</strain>
    </source>
</reference>
<dbReference type="PANTHER" id="PTHR30466">
    <property type="entry name" value="FLAVIN REDUCTASE"/>
    <property type="match status" value="1"/>
</dbReference>
<gene>
    <name evidence="3" type="ORF">SAMN05216259_10344</name>
</gene>
<keyword evidence="4" id="KW-1185">Reference proteome</keyword>
<dbReference type="RefSeq" id="WP_093783340.1">
    <property type="nucleotide sequence ID" value="NZ_FNIE01000003.1"/>
</dbReference>
<dbReference type="InterPro" id="IPR050268">
    <property type="entry name" value="NADH-dep_flavin_reductase"/>
</dbReference>
<evidence type="ECO:0000313" key="3">
    <source>
        <dbReference type="EMBL" id="SDN17278.1"/>
    </source>
</evidence>
<dbReference type="PANTHER" id="PTHR30466:SF1">
    <property type="entry name" value="FMN REDUCTASE (NADH) RUTF"/>
    <property type="match status" value="1"/>
</dbReference>
<dbReference type="SUPFAM" id="SSF50475">
    <property type="entry name" value="FMN-binding split barrel"/>
    <property type="match status" value="1"/>
</dbReference>
<dbReference type="SMART" id="SM00903">
    <property type="entry name" value="Flavin_Reduct"/>
    <property type="match status" value="1"/>
</dbReference>
<proteinExistence type="predicted"/>
<accession>A0A1G9Z6T2</accession>
<keyword evidence="1" id="KW-0560">Oxidoreductase</keyword>
<name>A0A1G9Z6T2_9ACTN</name>
<sequence length="162" mass="16918">MSVLPEFFNAMATVPSPVAVATTVDASGRRWGFTGSSFTSLSADPPLILICLGKGASTHAAFTTCDRFLVNVLSAGQAEVARRFATSGIDRFAAGDMSPCESQLPGLPEATARLSCTLYCVMDGGDHSIVVGRVEQATLTGEAPLVSCNRSFTRIAQEPSVV</sequence>
<dbReference type="OrthoDB" id="3677205at2"/>
<dbReference type="AlphaFoldDB" id="A0A1G9Z6T2"/>
<dbReference type="InterPro" id="IPR002563">
    <property type="entry name" value="Flavin_Rdtase-like_dom"/>
</dbReference>
<evidence type="ECO:0000313" key="4">
    <source>
        <dbReference type="Proteomes" id="UP000199341"/>
    </source>
</evidence>
<dbReference type="InterPro" id="IPR012349">
    <property type="entry name" value="Split_barrel_FMN-bd"/>
</dbReference>
<feature type="domain" description="Flavin reductase like" evidence="2">
    <location>
        <begin position="11"/>
        <end position="154"/>
    </location>
</feature>
<organism evidence="3 4">
    <name type="scientific">Actinacidiphila guanduensis</name>
    <dbReference type="NCBI Taxonomy" id="310781"/>
    <lineage>
        <taxon>Bacteria</taxon>
        <taxon>Bacillati</taxon>
        <taxon>Actinomycetota</taxon>
        <taxon>Actinomycetes</taxon>
        <taxon>Kitasatosporales</taxon>
        <taxon>Streptomycetaceae</taxon>
        <taxon>Actinacidiphila</taxon>
    </lineage>
</organism>